<organism evidence="11 12">
    <name type="scientific">Candidatus Muproteobacteria bacterium RBG_16_65_31</name>
    <dbReference type="NCBI Taxonomy" id="1817759"/>
    <lineage>
        <taxon>Bacteria</taxon>
        <taxon>Pseudomonadati</taxon>
        <taxon>Pseudomonadota</taxon>
        <taxon>Candidatus Muproteobacteria</taxon>
    </lineage>
</organism>
<dbReference type="PANTHER" id="PTHR38035">
    <property type="entry name" value="UPF0070 PROTEIN YFGM"/>
    <property type="match status" value="1"/>
</dbReference>
<sequence>MSAYTEQEELEKFKTWWKSYGNALILGVILGAGLLFGNKYWQQYQERRIVEAATLYDELRQHYQGNRPEPARAAGTRLLDEYASTPYAAMAALMLARHGVVSGDGAAARKHLQWVLDHAADTPLAHAARLRLARLLAGEGKHEAALAQLDVKEMSGFEAEYLEARGDVLTALGRAGEARAVYSAALKAAENRAPYRQTLGMKLDDLGQEATP</sequence>
<dbReference type="GO" id="GO:0005886">
    <property type="term" value="C:plasma membrane"/>
    <property type="evidence" value="ECO:0007669"/>
    <property type="project" value="UniProtKB-SubCell"/>
</dbReference>
<keyword evidence="3 9" id="KW-0812">Transmembrane</keyword>
<evidence type="ECO:0000256" key="9">
    <source>
        <dbReference type="SAM" id="Phobius"/>
    </source>
</evidence>
<feature type="domain" description="Ancillary SecYEG translocon subunit/Cell division coordinator CpoB TPR" evidence="10">
    <location>
        <begin position="14"/>
        <end position="208"/>
    </location>
</feature>
<evidence type="ECO:0000256" key="6">
    <source>
        <dbReference type="ARBA" id="ARBA00023186"/>
    </source>
</evidence>
<dbReference type="Pfam" id="PF09976">
    <property type="entry name" value="TPR_21"/>
    <property type="match status" value="1"/>
</dbReference>
<keyword evidence="2" id="KW-1003">Cell membrane</keyword>
<comment type="similarity">
    <text evidence="7">Belongs to the YfgM family.</text>
</comment>
<comment type="caution">
    <text evidence="11">The sequence shown here is derived from an EMBL/GenBank/DDBJ whole genome shotgun (WGS) entry which is preliminary data.</text>
</comment>
<evidence type="ECO:0000256" key="5">
    <source>
        <dbReference type="ARBA" id="ARBA00023136"/>
    </source>
</evidence>
<gene>
    <name evidence="11" type="ORF">A2V92_02780</name>
</gene>
<evidence type="ECO:0000256" key="7">
    <source>
        <dbReference type="ARBA" id="ARBA00024197"/>
    </source>
</evidence>
<evidence type="ECO:0000259" key="10">
    <source>
        <dbReference type="Pfam" id="PF09976"/>
    </source>
</evidence>
<dbReference type="AlphaFoldDB" id="A0A1F6TJB2"/>
<feature type="transmembrane region" description="Helical" evidence="9">
    <location>
        <begin position="20"/>
        <end position="38"/>
    </location>
</feature>
<dbReference type="InterPro" id="IPR011990">
    <property type="entry name" value="TPR-like_helical_dom_sf"/>
</dbReference>
<dbReference type="Gene3D" id="1.25.40.10">
    <property type="entry name" value="Tetratricopeptide repeat domain"/>
    <property type="match status" value="1"/>
</dbReference>
<protein>
    <recommendedName>
        <fullName evidence="8">Ancillary SecYEG translocon subunit</fullName>
    </recommendedName>
</protein>
<evidence type="ECO:0000256" key="2">
    <source>
        <dbReference type="ARBA" id="ARBA00022475"/>
    </source>
</evidence>
<dbReference type="Proteomes" id="UP000179344">
    <property type="component" value="Unassembled WGS sequence"/>
</dbReference>
<accession>A0A1F6TJB2</accession>
<evidence type="ECO:0000256" key="3">
    <source>
        <dbReference type="ARBA" id="ARBA00022692"/>
    </source>
</evidence>
<dbReference type="PIRSF" id="PIRSF006170">
    <property type="entry name" value="YfgM"/>
    <property type="match status" value="1"/>
</dbReference>
<evidence type="ECO:0000256" key="1">
    <source>
        <dbReference type="ARBA" id="ARBA00004401"/>
    </source>
</evidence>
<proteinExistence type="inferred from homology"/>
<dbReference type="InterPro" id="IPR018704">
    <property type="entry name" value="SecYEG/CpoB_TPR"/>
</dbReference>
<comment type="subcellular location">
    <subcellularLocation>
        <location evidence="1">Cell membrane</location>
        <topology evidence="1">Single-pass type II membrane protein</topology>
    </subcellularLocation>
</comment>
<name>A0A1F6TJB2_9PROT</name>
<dbReference type="EMBL" id="MFST01000012">
    <property type="protein sequence ID" value="OGI45227.1"/>
    <property type="molecule type" value="Genomic_DNA"/>
</dbReference>
<evidence type="ECO:0000256" key="8">
    <source>
        <dbReference type="ARBA" id="ARBA00024235"/>
    </source>
</evidence>
<keyword evidence="5 9" id="KW-0472">Membrane</keyword>
<evidence type="ECO:0000313" key="12">
    <source>
        <dbReference type="Proteomes" id="UP000179344"/>
    </source>
</evidence>
<dbReference type="InterPro" id="IPR026039">
    <property type="entry name" value="YfgM"/>
</dbReference>
<evidence type="ECO:0000313" key="11">
    <source>
        <dbReference type="EMBL" id="OGI45227.1"/>
    </source>
</evidence>
<dbReference type="PANTHER" id="PTHR38035:SF1">
    <property type="entry name" value="ANCILLARY SECYEG TRANSLOCON SUBUNIT"/>
    <property type="match status" value="1"/>
</dbReference>
<evidence type="ECO:0000256" key="4">
    <source>
        <dbReference type="ARBA" id="ARBA00022989"/>
    </source>
</evidence>
<dbReference type="SUPFAM" id="SSF48452">
    <property type="entry name" value="TPR-like"/>
    <property type="match status" value="1"/>
</dbReference>
<reference evidence="11 12" key="1">
    <citation type="journal article" date="2016" name="Nat. Commun.">
        <title>Thousands of microbial genomes shed light on interconnected biogeochemical processes in an aquifer system.</title>
        <authorList>
            <person name="Anantharaman K."/>
            <person name="Brown C.T."/>
            <person name="Hug L.A."/>
            <person name="Sharon I."/>
            <person name="Castelle C.J."/>
            <person name="Probst A.J."/>
            <person name="Thomas B.C."/>
            <person name="Singh A."/>
            <person name="Wilkins M.J."/>
            <person name="Karaoz U."/>
            <person name="Brodie E.L."/>
            <person name="Williams K.H."/>
            <person name="Hubbard S.S."/>
            <person name="Banfield J.F."/>
        </authorList>
    </citation>
    <scope>NUCLEOTIDE SEQUENCE [LARGE SCALE GENOMIC DNA]</scope>
</reference>
<keyword evidence="6" id="KW-0143">Chaperone</keyword>
<keyword evidence="4 9" id="KW-1133">Transmembrane helix</keyword>
<dbReference type="GO" id="GO:0044877">
    <property type="term" value="F:protein-containing complex binding"/>
    <property type="evidence" value="ECO:0007669"/>
    <property type="project" value="InterPro"/>
</dbReference>